<sequence length="146" mass="15956">MAAGATMHKPRAKSLWLLVRRVLCRGSKMQRPAAEELKKGDDGGEKSSLLGRSGSLEELLGSDVVAGAVRLGSAKTKDVQHVLLPSDHRQRQPADVARPEAALAVTSAGRAGGAAMQQYRRFVFGGFRRRLMMRRPWRPMLVAIPE</sequence>
<dbReference type="Proteomes" id="UP001732700">
    <property type="component" value="Chromosome 3C"/>
</dbReference>
<evidence type="ECO:0000313" key="2">
    <source>
        <dbReference type="Proteomes" id="UP001732700"/>
    </source>
</evidence>
<dbReference type="EnsemblPlants" id="AVESA.00010b.r2.3CG0454230.1">
    <property type="protein sequence ID" value="AVESA.00010b.r2.3CG0454230.1.CDS.1"/>
    <property type="gene ID" value="AVESA.00010b.r2.3CG0454230"/>
</dbReference>
<reference evidence="1" key="1">
    <citation type="submission" date="2021-05" db="EMBL/GenBank/DDBJ databases">
        <authorList>
            <person name="Scholz U."/>
            <person name="Mascher M."/>
            <person name="Fiebig A."/>
        </authorList>
    </citation>
    <scope>NUCLEOTIDE SEQUENCE [LARGE SCALE GENOMIC DNA]</scope>
</reference>
<proteinExistence type="predicted"/>
<organism evidence="1 2">
    <name type="scientific">Avena sativa</name>
    <name type="common">Oat</name>
    <dbReference type="NCBI Taxonomy" id="4498"/>
    <lineage>
        <taxon>Eukaryota</taxon>
        <taxon>Viridiplantae</taxon>
        <taxon>Streptophyta</taxon>
        <taxon>Embryophyta</taxon>
        <taxon>Tracheophyta</taxon>
        <taxon>Spermatophyta</taxon>
        <taxon>Magnoliopsida</taxon>
        <taxon>Liliopsida</taxon>
        <taxon>Poales</taxon>
        <taxon>Poaceae</taxon>
        <taxon>BOP clade</taxon>
        <taxon>Pooideae</taxon>
        <taxon>Poodae</taxon>
        <taxon>Poeae</taxon>
        <taxon>Poeae Chloroplast Group 1 (Aveneae type)</taxon>
        <taxon>Aveninae</taxon>
        <taxon>Avena</taxon>
    </lineage>
</organism>
<protein>
    <submittedName>
        <fullName evidence="1">Uncharacterized protein</fullName>
    </submittedName>
</protein>
<accession>A0ACD5VKQ6</accession>
<keyword evidence="2" id="KW-1185">Reference proteome</keyword>
<name>A0ACD5VKQ6_AVESA</name>
<evidence type="ECO:0000313" key="1">
    <source>
        <dbReference type="EnsemblPlants" id="AVESA.00010b.r2.3CG0454230.1.CDS.1"/>
    </source>
</evidence>
<reference evidence="1" key="2">
    <citation type="submission" date="2025-09" db="UniProtKB">
        <authorList>
            <consortium name="EnsemblPlants"/>
        </authorList>
    </citation>
    <scope>IDENTIFICATION</scope>
</reference>